<protein>
    <submittedName>
        <fullName evidence="2">Uncharacterized protein</fullName>
    </submittedName>
</protein>
<dbReference type="EMBL" id="VXIS01000097">
    <property type="protein sequence ID" value="KAA8905675.1"/>
    <property type="molecule type" value="Genomic_DNA"/>
</dbReference>
<name>A0A5J5EWI5_9PEZI</name>
<evidence type="ECO:0000313" key="2">
    <source>
        <dbReference type="EMBL" id="KAA8905675.1"/>
    </source>
</evidence>
<dbReference type="Proteomes" id="UP000326924">
    <property type="component" value="Unassembled WGS sequence"/>
</dbReference>
<gene>
    <name evidence="2" type="ORF">FN846DRAFT_738015</name>
</gene>
<sequence>MVLGDIAVEIGDCTGTGRLCCNLATAAQRGKRRTDDGILSEDSEPILLRLLDERGLIASDEEVKEHTSGDQSDAAAIHMSVLQRRRVTESQTQRSTGPDAACCDRPPETLRASSPIAAPCPHPSSREGTVLEMRSKLAYTVASMHSAQRQALTIKSGVLWDGLTCKGNNNSKPLKWRTCLLQRGEGGEYIVCLSYVFNKVHLQPASQSDPSNRSHLIPDPGNDGFLRYHQSQRAGRIPTRSPAQQKHPKTPLPAPQRWEARHEPTQFRAAVSLCLGVWGGEIPSPFCKSTSTR</sequence>
<evidence type="ECO:0000313" key="3">
    <source>
        <dbReference type="Proteomes" id="UP000326924"/>
    </source>
</evidence>
<feature type="compositionally biased region" description="Polar residues" evidence="1">
    <location>
        <begin position="205"/>
        <end position="214"/>
    </location>
</feature>
<organism evidence="2 3">
    <name type="scientific">Sphaerosporella brunnea</name>
    <dbReference type="NCBI Taxonomy" id="1250544"/>
    <lineage>
        <taxon>Eukaryota</taxon>
        <taxon>Fungi</taxon>
        <taxon>Dikarya</taxon>
        <taxon>Ascomycota</taxon>
        <taxon>Pezizomycotina</taxon>
        <taxon>Pezizomycetes</taxon>
        <taxon>Pezizales</taxon>
        <taxon>Pyronemataceae</taxon>
        <taxon>Sphaerosporella</taxon>
    </lineage>
</organism>
<dbReference type="AlphaFoldDB" id="A0A5J5EWI5"/>
<accession>A0A5J5EWI5</accession>
<keyword evidence="3" id="KW-1185">Reference proteome</keyword>
<evidence type="ECO:0000256" key="1">
    <source>
        <dbReference type="SAM" id="MobiDB-lite"/>
    </source>
</evidence>
<reference evidence="2 3" key="1">
    <citation type="submission" date="2019-09" db="EMBL/GenBank/DDBJ databases">
        <title>Draft genome of the ectomycorrhizal ascomycete Sphaerosporella brunnea.</title>
        <authorList>
            <consortium name="DOE Joint Genome Institute"/>
            <person name="Benucci G.M."/>
            <person name="Marozzi G."/>
            <person name="Antonielli L."/>
            <person name="Sanchez S."/>
            <person name="Marco P."/>
            <person name="Wang X."/>
            <person name="Falini L.B."/>
            <person name="Barry K."/>
            <person name="Haridas S."/>
            <person name="Lipzen A."/>
            <person name="Labutti K."/>
            <person name="Grigoriev I.V."/>
            <person name="Murat C."/>
            <person name="Martin F."/>
            <person name="Albertini E."/>
            <person name="Donnini D."/>
            <person name="Bonito G."/>
        </authorList>
    </citation>
    <scope>NUCLEOTIDE SEQUENCE [LARGE SCALE GENOMIC DNA]</scope>
    <source>
        <strain evidence="2 3">Sb_GMNB300</strain>
    </source>
</reference>
<comment type="caution">
    <text evidence="2">The sequence shown here is derived from an EMBL/GenBank/DDBJ whole genome shotgun (WGS) entry which is preliminary data.</text>
</comment>
<feature type="region of interest" description="Disordered" evidence="1">
    <location>
        <begin position="205"/>
        <end position="256"/>
    </location>
</feature>
<feature type="region of interest" description="Disordered" evidence="1">
    <location>
        <begin position="84"/>
        <end position="106"/>
    </location>
</feature>
<proteinExistence type="predicted"/>
<dbReference type="InParanoid" id="A0A5J5EWI5"/>